<name>A0A7S8C5A8_9HYPH</name>
<organism evidence="2 3">
    <name type="scientific">Kaustia mangrovi</name>
    <dbReference type="NCBI Taxonomy" id="2593653"/>
    <lineage>
        <taxon>Bacteria</taxon>
        <taxon>Pseudomonadati</taxon>
        <taxon>Pseudomonadota</taxon>
        <taxon>Alphaproteobacteria</taxon>
        <taxon>Hyphomicrobiales</taxon>
        <taxon>Parvibaculaceae</taxon>
        <taxon>Kaustia</taxon>
    </lineage>
</organism>
<sequence>MIAILHHLLVRPALALGLVVSLATLSPVLAASAQDDEGIEAFASQEAPPTFDTAAAAVDAFQTALADDDLDGLARLLGLDAAKLKADEGSMDSYARIREGAARQLFVEEDGDRVLIDLGAKLWPFPFPVVKTDDGKWAFDAQAGLEEIVNRRIGENELETIATMRAYVAAQHAYASADRDGDGVREFAQKLLSGDGETDGLYWPAGSDAGESPAGEFVDQAALDTAREGRGYFGYRYRILTGQGPRIAGGAYDYVINGNMIAGFALLAWPVTYGQTGVNTFMVNQYGIVYETDLGPATAEIVPYIERFNPDDSWDVVTD</sequence>
<feature type="signal peptide" evidence="1">
    <location>
        <begin position="1"/>
        <end position="30"/>
    </location>
</feature>
<dbReference type="KEGG" id="kmn:HW532_13395"/>
<dbReference type="Proteomes" id="UP000593594">
    <property type="component" value="Chromosome"/>
</dbReference>
<dbReference type="Pfam" id="PF11453">
    <property type="entry name" value="DUF2950"/>
    <property type="match status" value="1"/>
</dbReference>
<accession>A0A7S8C5A8</accession>
<evidence type="ECO:0000313" key="2">
    <source>
        <dbReference type="EMBL" id="QPC43596.1"/>
    </source>
</evidence>
<keyword evidence="3" id="KW-1185">Reference proteome</keyword>
<keyword evidence="1" id="KW-0732">Signal</keyword>
<dbReference type="EMBL" id="CP058214">
    <property type="protein sequence ID" value="QPC43596.1"/>
    <property type="molecule type" value="Genomic_DNA"/>
</dbReference>
<gene>
    <name evidence="2" type="ORF">HW532_13395</name>
</gene>
<proteinExistence type="predicted"/>
<reference evidence="2 3" key="1">
    <citation type="submission" date="2020-06" db="EMBL/GenBank/DDBJ databases">
        <title>Genome sequence of 2 isolates from Red Sea Mangroves.</title>
        <authorList>
            <person name="Sefrji F."/>
            <person name="Michoud G."/>
            <person name="Merlino G."/>
            <person name="Daffonchio D."/>
        </authorList>
    </citation>
    <scope>NUCLEOTIDE SEQUENCE [LARGE SCALE GENOMIC DNA]</scope>
    <source>
        <strain evidence="2 3">R1DC25</strain>
    </source>
</reference>
<feature type="chain" id="PRO_5032521189" evidence="1">
    <location>
        <begin position="31"/>
        <end position="319"/>
    </location>
</feature>
<evidence type="ECO:0000256" key="1">
    <source>
        <dbReference type="SAM" id="SignalP"/>
    </source>
</evidence>
<evidence type="ECO:0000313" key="3">
    <source>
        <dbReference type="Proteomes" id="UP000593594"/>
    </source>
</evidence>
<protein>
    <submittedName>
        <fullName evidence="2">DUF2950 domain-containing protein</fullName>
    </submittedName>
</protein>
<dbReference type="RefSeq" id="WP_213160961.1">
    <property type="nucleotide sequence ID" value="NZ_CP058214.1"/>
</dbReference>
<dbReference type="InterPro" id="IPR021556">
    <property type="entry name" value="DUF2950"/>
</dbReference>
<dbReference type="AlphaFoldDB" id="A0A7S8C5A8"/>